<organism evidence="11 12">
    <name type="scientific">Phaseolus coccineus</name>
    <name type="common">Scarlet runner bean</name>
    <name type="synonym">Phaseolus multiflorus</name>
    <dbReference type="NCBI Taxonomy" id="3886"/>
    <lineage>
        <taxon>Eukaryota</taxon>
        <taxon>Viridiplantae</taxon>
        <taxon>Streptophyta</taxon>
        <taxon>Embryophyta</taxon>
        <taxon>Tracheophyta</taxon>
        <taxon>Spermatophyta</taxon>
        <taxon>Magnoliopsida</taxon>
        <taxon>eudicotyledons</taxon>
        <taxon>Gunneridae</taxon>
        <taxon>Pentapetalae</taxon>
        <taxon>rosids</taxon>
        <taxon>fabids</taxon>
        <taxon>Fabales</taxon>
        <taxon>Fabaceae</taxon>
        <taxon>Papilionoideae</taxon>
        <taxon>50 kb inversion clade</taxon>
        <taxon>NPAAA clade</taxon>
        <taxon>indigoferoid/millettioid clade</taxon>
        <taxon>Phaseoleae</taxon>
        <taxon>Phaseolus</taxon>
    </lineage>
</organism>
<dbReference type="Proteomes" id="UP001374584">
    <property type="component" value="Unassembled WGS sequence"/>
</dbReference>
<sequence length="434" mass="47554">MTTISHSSLTILLLCLCYVSFLEALNGGFTVEIIHRDSPKSPFYRPTETQFQRFANAVRRSIHRANHFNQTFVSPNTVESNVTLDIGDYVMSYSVGTPEFQVFGIVDTGSDIIWLQCQPCKTCYDQTTPIFNSSKSKTYKTLPCSSSSCKSVYNTCSSPQEKSCEYSIRYEDGTYSEGDLSLETLTLGSTNGSSVQFPRTVIGCGRNNSFSSEQISSGIVGLGSGPVSLISQLSSSISGRFSYCFAPIDDIPSQLSFGDAAVVTGRGTVSTPIGYHDQETHYYLTLEALSVGNNRIKFRNSSSESKGEGNIIIDSGTTLTLLPGDVYSKLESAVAKEIELDRVEDPFSQLSLCYRGKFHELHAPVITAHFRGDADVKLNVDKSFIDAGDGVVCFAFMASETFSIFGNMAQRNLMVGYDLQKKTVSFKPTDCTKQ</sequence>
<feature type="signal peptide" evidence="9">
    <location>
        <begin position="1"/>
        <end position="24"/>
    </location>
</feature>
<keyword evidence="7" id="KW-0378">Hydrolase</keyword>
<dbReference type="FunFam" id="2.40.70.10:FF:000016">
    <property type="entry name" value="Probable aspartic protease At2g35615"/>
    <property type="match status" value="1"/>
</dbReference>
<evidence type="ECO:0000256" key="6">
    <source>
        <dbReference type="ARBA" id="ARBA00022750"/>
    </source>
</evidence>
<keyword evidence="6" id="KW-0064">Aspartyl protease</keyword>
<evidence type="ECO:0000313" key="11">
    <source>
        <dbReference type="EMBL" id="KAK7343132.1"/>
    </source>
</evidence>
<feature type="chain" id="PRO_5043026633" description="Peptidase A1 domain-containing protein" evidence="9">
    <location>
        <begin position="25"/>
        <end position="434"/>
    </location>
</feature>
<dbReference type="PANTHER" id="PTHR47967:SF66">
    <property type="entry name" value="ASPARTIC PROTEINASE CDR1-RELATED"/>
    <property type="match status" value="1"/>
</dbReference>
<dbReference type="PROSITE" id="PS51767">
    <property type="entry name" value="PEPTIDASE_A1"/>
    <property type="match status" value="1"/>
</dbReference>
<keyword evidence="8" id="KW-0325">Glycoprotein</keyword>
<dbReference type="PROSITE" id="PS00141">
    <property type="entry name" value="ASP_PROTEASE"/>
    <property type="match status" value="2"/>
</dbReference>
<gene>
    <name evidence="11" type="ORF">VNO80_26095</name>
</gene>
<feature type="domain" description="Peptidase A1" evidence="10">
    <location>
        <begin position="89"/>
        <end position="427"/>
    </location>
</feature>
<dbReference type="GO" id="GO:0006508">
    <property type="term" value="P:proteolysis"/>
    <property type="evidence" value="ECO:0007669"/>
    <property type="project" value="UniProtKB-KW"/>
</dbReference>
<dbReference type="Pfam" id="PF14541">
    <property type="entry name" value="TAXi_C"/>
    <property type="match status" value="1"/>
</dbReference>
<name>A0AAN9M0K0_PHACN</name>
<dbReference type="InterPro" id="IPR021109">
    <property type="entry name" value="Peptidase_aspartic_dom_sf"/>
</dbReference>
<reference evidence="11 12" key="1">
    <citation type="submission" date="2024-01" db="EMBL/GenBank/DDBJ databases">
        <title>The genomes of 5 underutilized Papilionoideae crops provide insights into root nodulation and disease resistanc.</title>
        <authorList>
            <person name="Jiang F."/>
        </authorList>
    </citation>
    <scope>NUCLEOTIDE SEQUENCE [LARGE SCALE GENOMIC DNA]</scope>
    <source>
        <strain evidence="11">JINMINGXINNONG_FW02</strain>
        <tissue evidence="11">Leaves</tissue>
    </source>
</reference>
<dbReference type="GO" id="GO:0004190">
    <property type="term" value="F:aspartic-type endopeptidase activity"/>
    <property type="evidence" value="ECO:0007669"/>
    <property type="project" value="UniProtKB-KW"/>
</dbReference>
<protein>
    <recommendedName>
        <fullName evidence="10">Peptidase A1 domain-containing protein</fullName>
    </recommendedName>
</protein>
<evidence type="ECO:0000256" key="9">
    <source>
        <dbReference type="SAM" id="SignalP"/>
    </source>
</evidence>
<evidence type="ECO:0000256" key="4">
    <source>
        <dbReference type="ARBA" id="ARBA00022670"/>
    </source>
</evidence>
<dbReference type="InterPro" id="IPR001969">
    <property type="entry name" value="Aspartic_peptidase_AS"/>
</dbReference>
<dbReference type="InterPro" id="IPR051708">
    <property type="entry name" value="Plant_Aspart_Prot_A1"/>
</dbReference>
<comment type="caution">
    <text evidence="11">The sequence shown here is derived from an EMBL/GenBank/DDBJ whole genome shotgun (WGS) entry which is preliminary data.</text>
</comment>
<dbReference type="Pfam" id="PF14543">
    <property type="entry name" value="TAXi_N"/>
    <property type="match status" value="1"/>
</dbReference>
<keyword evidence="4" id="KW-0645">Protease</keyword>
<keyword evidence="3" id="KW-0964">Secreted</keyword>
<evidence type="ECO:0000256" key="2">
    <source>
        <dbReference type="ARBA" id="ARBA00007447"/>
    </source>
</evidence>
<dbReference type="AlphaFoldDB" id="A0AAN9M0K0"/>
<dbReference type="EMBL" id="JAYMYR010000009">
    <property type="protein sequence ID" value="KAK7343132.1"/>
    <property type="molecule type" value="Genomic_DNA"/>
</dbReference>
<dbReference type="InterPro" id="IPR032799">
    <property type="entry name" value="TAXi_C"/>
</dbReference>
<evidence type="ECO:0000256" key="8">
    <source>
        <dbReference type="ARBA" id="ARBA00023180"/>
    </source>
</evidence>
<keyword evidence="12" id="KW-1185">Reference proteome</keyword>
<evidence type="ECO:0000256" key="1">
    <source>
        <dbReference type="ARBA" id="ARBA00004613"/>
    </source>
</evidence>
<evidence type="ECO:0000313" key="12">
    <source>
        <dbReference type="Proteomes" id="UP001374584"/>
    </source>
</evidence>
<dbReference type="CDD" id="cd05476">
    <property type="entry name" value="pepsin_A_like_plant"/>
    <property type="match status" value="1"/>
</dbReference>
<dbReference type="GO" id="GO:0005576">
    <property type="term" value="C:extracellular region"/>
    <property type="evidence" value="ECO:0007669"/>
    <property type="project" value="UniProtKB-SubCell"/>
</dbReference>
<dbReference type="InterPro" id="IPR033121">
    <property type="entry name" value="PEPTIDASE_A1"/>
</dbReference>
<comment type="similarity">
    <text evidence="2">Belongs to the peptidase A1 family.</text>
</comment>
<proteinExistence type="inferred from homology"/>
<dbReference type="PANTHER" id="PTHR47967">
    <property type="entry name" value="OS07G0603500 PROTEIN-RELATED"/>
    <property type="match status" value="1"/>
</dbReference>
<dbReference type="FunFam" id="2.40.70.10:FF:000050">
    <property type="entry name" value="Aspartic proteinase CDR1"/>
    <property type="match status" value="1"/>
</dbReference>
<dbReference type="InterPro" id="IPR034161">
    <property type="entry name" value="Pepsin-like_plant"/>
</dbReference>
<accession>A0AAN9M0K0</accession>
<comment type="subcellular location">
    <subcellularLocation>
        <location evidence="1">Secreted</location>
    </subcellularLocation>
</comment>
<dbReference type="InterPro" id="IPR032861">
    <property type="entry name" value="TAXi_N"/>
</dbReference>
<evidence type="ECO:0000256" key="5">
    <source>
        <dbReference type="ARBA" id="ARBA00022729"/>
    </source>
</evidence>
<keyword evidence="5 9" id="KW-0732">Signal</keyword>
<evidence type="ECO:0000256" key="3">
    <source>
        <dbReference type="ARBA" id="ARBA00022525"/>
    </source>
</evidence>
<dbReference type="SUPFAM" id="SSF50630">
    <property type="entry name" value="Acid proteases"/>
    <property type="match status" value="1"/>
</dbReference>
<evidence type="ECO:0000256" key="7">
    <source>
        <dbReference type="ARBA" id="ARBA00022801"/>
    </source>
</evidence>
<evidence type="ECO:0000259" key="10">
    <source>
        <dbReference type="PROSITE" id="PS51767"/>
    </source>
</evidence>
<dbReference type="Gene3D" id="2.40.70.10">
    <property type="entry name" value="Acid Proteases"/>
    <property type="match status" value="2"/>
</dbReference>